<proteinExistence type="predicted"/>
<dbReference type="EMBL" id="GBXM01091235">
    <property type="protein sequence ID" value="JAH17342.1"/>
    <property type="molecule type" value="Transcribed_RNA"/>
</dbReference>
<sequence>MLSYHLLPRAAWSSRVLSQPCLVSAVAEG</sequence>
<reference evidence="1" key="1">
    <citation type="submission" date="2014-11" db="EMBL/GenBank/DDBJ databases">
        <authorList>
            <person name="Amaro Gonzalez C."/>
        </authorList>
    </citation>
    <scope>NUCLEOTIDE SEQUENCE</scope>
</reference>
<dbReference type="AlphaFoldDB" id="A0A0E9QLJ8"/>
<evidence type="ECO:0000313" key="1">
    <source>
        <dbReference type="EMBL" id="JAH17342.1"/>
    </source>
</evidence>
<reference evidence="1" key="2">
    <citation type="journal article" date="2015" name="Fish Shellfish Immunol.">
        <title>Early steps in the European eel (Anguilla anguilla)-Vibrio vulnificus interaction in the gills: Role of the RtxA13 toxin.</title>
        <authorList>
            <person name="Callol A."/>
            <person name="Pajuelo D."/>
            <person name="Ebbesson L."/>
            <person name="Teles M."/>
            <person name="MacKenzie S."/>
            <person name="Amaro C."/>
        </authorList>
    </citation>
    <scope>NUCLEOTIDE SEQUENCE</scope>
</reference>
<protein>
    <submittedName>
        <fullName evidence="1">Uncharacterized protein</fullName>
    </submittedName>
</protein>
<name>A0A0E9QLJ8_ANGAN</name>
<accession>A0A0E9QLJ8</accession>
<organism evidence="1">
    <name type="scientific">Anguilla anguilla</name>
    <name type="common">European freshwater eel</name>
    <name type="synonym">Muraena anguilla</name>
    <dbReference type="NCBI Taxonomy" id="7936"/>
    <lineage>
        <taxon>Eukaryota</taxon>
        <taxon>Metazoa</taxon>
        <taxon>Chordata</taxon>
        <taxon>Craniata</taxon>
        <taxon>Vertebrata</taxon>
        <taxon>Euteleostomi</taxon>
        <taxon>Actinopterygii</taxon>
        <taxon>Neopterygii</taxon>
        <taxon>Teleostei</taxon>
        <taxon>Anguilliformes</taxon>
        <taxon>Anguillidae</taxon>
        <taxon>Anguilla</taxon>
    </lineage>
</organism>